<protein>
    <recommendedName>
        <fullName evidence="3">N-acetyltransferase domain-containing protein</fullName>
    </recommendedName>
</protein>
<comment type="caution">
    <text evidence="1">The sequence shown here is derived from an EMBL/GenBank/DDBJ whole genome shotgun (WGS) entry which is preliminary data.</text>
</comment>
<dbReference type="AlphaFoldDB" id="A0A420ECH7"/>
<organism evidence="1 2">
    <name type="scientific">Altericroceibacterium spongiae</name>
    <dbReference type="NCBI Taxonomy" id="2320269"/>
    <lineage>
        <taxon>Bacteria</taxon>
        <taxon>Pseudomonadati</taxon>
        <taxon>Pseudomonadota</taxon>
        <taxon>Alphaproteobacteria</taxon>
        <taxon>Sphingomonadales</taxon>
        <taxon>Erythrobacteraceae</taxon>
        <taxon>Altericroceibacterium</taxon>
    </lineage>
</organism>
<dbReference type="Gene3D" id="3.40.630.30">
    <property type="match status" value="1"/>
</dbReference>
<gene>
    <name evidence="1" type="ORF">D6851_14580</name>
</gene>
<evidence type="ECO:0008006" key="3">
    <source>
        <dbReference type="Google" id="ProtNLM"/>
    </source>
</evidence>
<dbReference type="InterPro" id="IPR016181">
    <property type="entry name" value="Acyl_CoA_acyltransferase"/>
</dbReference>
<dbReference type="Proteomes" id="UP000284395">
    <property type="component" value="Unassembled WGS sequence"/>
</dbReference>
<reference evidence="1 2" key="1">
    <citation type="submission" date="2018-09" db="EMBL/GenBank/DDBJ databases">
        <title>Altererythrobacter spongiae sp. nov., isolated from a marine sponge.</title>
        <authorList>
            <person name="Zhuang L."/>
            <person name="Luo L."/>
        </authorList>
    </citation>
    <scope>NUCLEOTIDE SEQUENCE [LARGE SCALE GENOMIC DNA]</scope>
    <source>
        <strain evidence="1 2">HN-Y73</strain>
    </source>
</reference>
<dbReference type="EMBL" id="RAPF01000009">
    <property type="protein sequence ID" value="RKF18363.1"/>
    <property type="molecule type" value="Genomic_DNA"/>
</dbReference>
<accession>A0A420ECH7</accession>
<dbReference type="SUPFAM" id="SSF55729">
    <property type="entry name" value="Acyl-CoA N-acyltransferases (Nat)"/>
    <property type="match status" value="1"/>
</dbReference>
<sequence length="72" mass="8157">MATPIVQTKAMPLLLQEAKHHALKQGMMRLFTEASEIARPVFQRAGYSCLQRRDFTPKGVAIHNYAMAQSLR</sequence>
<proteinExistence type="predicted"/>
<keyword evidence="2" id="KW-1185">Reference proteome</keyword>
<name>A0A420ECH7_9SPHN</name>
<evidence type="ECO:0000313" key="2">
    <source>
        <dbReference type="Proteomes" id="UP000284395"/>
    </source>
</evidence>
<dbReference type="RefSeq" id="WP_120325637.1">
    <property type="nucleotide sequence ID" value="NZ_RAPF01000009.1"/>
</dbReference>
<evidence type="ECO:0000313" key="1">
    <source>
        <dbReference type="EMBL" id="RKF18363.1"/>
    </source>
</evidence>